<dbReference type="GO" id="GO:0006508">
    <property type="term" value="P:proteolysis"/>
    <property type="evidence" value="ECO:0007669"/>
    <property type="project" value="UniProtKB-KW"/>
</dbReference>
<evidence type="ECO:0000313" key="9">
    <source>
        <dbReference type="EMBL" id="KAF4694926.1"/>
    </source>
</evidence>
<keyword evidence="5" id="KW-0833">Ubl conjugation pathway</keyword>
<evidence type="ECO:0000313" key="11">
    <source>
        <dbReference type="Proteomes" id="UP000541610"/>
    </source>
</evidence>
<dbReference type="EC" id="3.4.19.12" evidence="3"/>
<keyword evidence="4" id="KW-0645">Protease</keyword>
<comment type="catalytic activity">
    <reaction evidence="1">
        <text>Thiol-dependent hydrolysis of ester, thioester, amide, peptide and isopeptide bonds formed by the C-terminal Gly of ubiquitin (a 76-residue protein attached to proteins as an intracellular targeting signal).</text>
        <dbReference type="EC" id="3.4.19.12"/>
    </reaction>
</comment>
<sequence length="115" mass="13062">MKSARLEVSVEYPPRTLTICVRRTSGDLTKMSKHLSFGIDLDVSGHLSLMMAQREANYRLSSIVVHEGVSSGSGHYRAYVLRSEGWYECNDERVQPVEESVVLAQFAYILFYELV</sequence>
<dbReference type="EMBL" id="JABANO010031966">
    <property type="protein sequence ID" value="KAF4709399.1"/>
    <property type="molecule type" value="Genomic_DNA"/>
</dbReference>
<dbReference type="SUPFAM" id="SSF54001">
    <property type="entry name" value="Cysteine proteinases"/>
    <property type="match status" value="1"/>
</dbReference>
<keyword evidence="12" id="KW-1185">Reference proteome</keyword>
<evidence type="ECO:0000313" key="10">
    <source>
        <dbReference type="EMBL" id="KAF4709399.1"/>
    </source>
</evidence>
<dbReference type="GO" id="GO:0005829">
    <property type="term" value="C:cytosol"/>
    <property type="evidence" value="ECO:0007669"/>
    <property type="project" value="TreeGrafter"/>
</dbReference>
<dbReference type="Gene3D" id="3.90.70.10">
    <property type="entry name" value="Cysteine proteinases"/>
    <property type="match status" value="1"/>
</dbReference>
<dbReference type="InterPro" id="IPR038765">
    <property type="entry name" value="Papain-like_cys_pep_sf"/>
</dbReference>
<reference evidence="11 12" key="1">
    <citation type="submission" date="2020-04" db="EMBL/GenBank/DDBJ databases">
        <title>Perkinsus olseni comparative genomics.</title>
        <authorList>
            <person name="Bogema D.R."/>
        </authorList>
    </citation>
    <scope>NUCLEOTIDE SEQUENCE [LARGE SCALE GENOMIC DNA]</scope>
    <source>
        <strain evidence="9">00978-12</strain>
        <strain evidence="10 12">ATCC PRA-207</strain>
    </source>
</reference>
<evidence type="ECO:0000256" key="2">
    <source>
        <dbReference type="ARBA" id="ARBA00009085"/>
    </source>
</evidence>
<dbReference type="InterPro" id="IPR028889">
    <property type="entry name" value="USP"/>
</dbReference>
<dbReference type="PANTHER" id="PTHR24006">
    <property type="entry name" value="UBIQUITIN CARBOXYL-TERMINAL HYDROLASE"/>
    <property type="match status" value="1"/>
</dbReference>
<dbReference type="Pfam" id="PF00443">
    <property type="entry name" value="UCH"/>
    <property type="match status" value="1"/>
</dbReference>
<protein>
    <recommendedName>
        <fullName evidence="3">ubiquitinyl hydrolase 1</fullName>
        <ecNumber evidence="3">3.4.19.12</ecNumber>
    </recommendedName>
</protein>
<dbReference type="Proteomes" id="UP000541610">
    <property type="component" value="Unassembled WGS sequence"/>
</dbReference>
<dbReference type="CDD" id="cd02257">
    <property type="entry name" value="Peptidase_C19"/>
    <property type="match status" value="1"/>
</dbReference>
<dbReference type="PROSITE" id="PS00973">
    <property type="entry name" value="USP_2"/>
    <property type="match status" value="1"/>
</dbReference>
<evidence type="ECO:0000313" key="12">
    <source>
        <dbReference type="Proteomes" id="UP000553632"/>
    </source>
</evidence>
<evidence type="ECO:0000256" key="7">
    <source>
        <dbReference type="ARBA" id="ARBA00022807"/>
    </source>
</evidence>
<dbReference type="GO" id="GO:0016579">
    <property type="term" value="P:protein deubiquitination"/>
    <property type="evidence" value="ECO:0007669"/>
    <property type="project" value="InterPro"/>
</dbReference>
<comment type="similarity">
    <text evidence="2">Belongs to the peptidase C19 family.</text>
</comment>
<dbReference type="PROSITE" id="PS50235">
    <property type="entry name" value="USP_3"/>
    <property type="match status" value="1"/>
</dbReference>
<evidence type="ECO:0000256" key="6">
    <source>
        <dbReference type="ARBA" id="ARBA00022801"/>
    </source>
</evidence>
<evidence type="ECO:0000256" key="4">
    <source>
        <dbReference type="ARBA" id="ARBA00022670"/>
    </source>
</evidence>
<keyword evidence="6 9" id="KW-0378">Hydrolase</keyword>
<dbReference type="GO" id="GO:0004843">
    <property type="term" value="F:cysteine-type deubiquitinase activity"/>
    <property type="evidence" value="ECO:0007669"/>
    <property type="project" value="UniProtKB-EC"/>
</dbReference>
<evidence type="ECO:0000256" key="1">
    <source>
        <dbReference type="ARBA" id="ARBA00000707"/>
    </source>
</evidence>
<dbReference type="AlphaFoldDB" id="A0A7J6PGQ1"/>
<evidence type="ECO:0000256" key="5">
    <source>
        <dbReference type="ARBA" id="ARBA00022786"/>
    </source>
</evidence>
<dbReference type="PANTHER" id="PTHR24006:SF758">
    <property type="entry name" value="UBIQUITIN CARBOXYL-TERMINAL HYDROLASE 36"/>
    <property type="match status" value="1"/>
</dbReference>
<organism evidence="9 11">
    <name type="scientific">Perkinsus olseni</name>
    <name type="common">Perkinsus atlanticus</name>
    <dbReference type="NCBI Taxonomy" id="32597"/>
    <lineage>
        <taxon>Eukaryota</taxon>
        <taxon>Sar</taxon>
        <taxon>Alveolata</taxon>
        <taxon>Perkinsozoa</taxon>
        <taxon>Perkinsea</taxon>
        <taxon>Perkinsida</taxon>
        <taxon>Perkinsidae</taxon>
        <taxon>Perkinsus</taxon>
    </lineage>
</organism>
<feature type="domain" description="USP" evidence="8">
    <location>
        <begin position="1"/>
        <end position="115"/>
    </location>
</feature>
<dbReference type="InterPro" id="IPR018200">
    <property type="entry name" value="USP_CS"/>
</dbReference>
<dbReference type="GO" id="GO:0005634">
    <property type="term" value="C:nucleus"/>
    <property type="evidence" value="ECO:0007669"/>
    <property type="project" value="TreeGrafter"/>
</dbReference>
<comment type="caution">
    <text evidence="9">The sequence shown here is derived from an EMBL/GenBank/DDBJ whole genome shotgun (WGS) entry which is preliminary data.</text>
</comment>
<dbReference type="EMBL" id="JABANP010000026">
    <property type="protein sequence ID" value="KAF4694926.1"/>
    <property type="molecule type" value="Genomic_DNA"/>
</dbReference>
<accession>A0A7J6PGQ1</accession>
<evidence type="ECO:0000259" key="8">
    <source>
        <dbReference type="PROSITE" id="PS50235"/>
    </source>
</evidence>
<keyword evidence="7" id="KW-0788">Thiol protease</keyword>
<dbReference type="InterPro" id="IPR050164">
    <property type="entry name" value="Peptidase_C19"/>
</dbReference>
<dbReference type="Proteomes" id="UP000553632">
    <property type="component" value="Unassembled WGS sequence"/>
</dbReference>
<name>A0A7J6PGQ1_PEROL</name>
<gene>
    <name evidence="9" type="primary">UBP22</name>
    <name evidence="9" type="ORF">FOZ60_006446</name>
    <name evidence="10" type="ORF">FOZ63_015852</name>
</gene>
<dbReference type="InterPro" id="IPR001394">
    <property type="entry name" value="Peptidase_C19_UCH"/>
</dbReference>
<proteinExistence type="inferred from homology"/>
<dbReference type="OrthoDB" id="420187at2759"/>
<evidence type="ECO:0000256" key="3">
    <source>
        <dbReference type="ARBA" id="ARBA00012759"/>
    </source>
</evidence>